<dbReference type="SMART" id="SM00033">
    <property type="entry name" value="CH"/>
    <property type="match status" value="4"/>
</dbReference>
<feature type="domain" description="Calponin-homology (CH)" evidence="6">
    <location>
        <begin position="305"/>
        <end position="419"/>
    </location>
</feature>
<dbReference type="GO" id="GO:0032432">
    <property type="term" value="C:actin filament bundle"/>
    <property type="evidence" value="ECO:0007669"/>
    <property type="project" value="TreeGrafter"/>
</dbReference>
<dbReference type="InterPro" id="IPR036872">
    <property type="entry name" value="CH_dom_sf"/>
</dbReference>
<dbReference type="AlphaFoldDB" id="A0A2S5BHY3"/>
<dbReference type="Proteomes" id="UP000237144">
    <property type="component" value="Unassembled WGS sequence"/>
</dbReference>
<dbReference type="PANTHER" id="PTHR19961:SF18">
    <property type="entry name" value="FI19014P1"/>
    <property type="match status" value="1"/>
</dbReference>
<dbReference type="GO" id="GO:0110009">
    <property type="term" value="P:formin-nucleated actin cable organization"/>
    <property type="evidence" value="ECO:0007669"/>
    <property type="project" value="UniProtKB-ARBA"/>
</dbReference>
<dbReference type="GO" id="GO:0046872">
    <property type="term" value="F:metal ion binding"/>
    <property type="evidence" value="ECO:0007669"/>
    <property type="project" value="UniProtKB-KW"/>
</dbReference>
<dbReference type="GO" id="GO:0051015">
    <property type="term" value="F:actin filament binding"/>
    <property type="evidence" value="ECO:0007669"/>
    <property type="project" value="InterPro"/>
</dbReference>
<feature type="domain" description="Calponin-homology (CH)" evidence="6">
    <location>
        <begin position="145"/>
        <end position="277"/>
    </location>
</feature>
<dbReference type="EMBL" id="PJQD01000005">
    <property type="protein sequence ID" value="POY76386.1"/>
    <property type="molecule type" value="Genomic_DNA"/>
</dbReference>
<sequence length="671" mass="73880">MPFDSVKVDKHSRAATLEATESQIDLDSTGRLPKSTVMTALSTNAKSDAPAGKWTYDQVRETLKTVSIDSSGQVELDDFVDLVDKLRSGAGAQAGKVHRGGALSGLMGAGSGAAAVQAQNTGDKSSGGKVLVKGSNTNITHSINEDERTEFTRHINQVLAGDADIGDRLPIPTDTFQIFDECKDGLLLAKLINDSVPDTIDERVLNKASRAKAPSAMPSAKSKATLNNFQMTENNNLVITSAKSLGLSTVNIGASDLNEGREHLILGLIWQIIRRGLLAKIDIKLHPELYRLLEDDETLEQFLRLPPDQILLRWFNFHLKAANWHRRQVIFGAPDVPTFLLMGYDVADGENYTVLLNQLKPNECSRAPLQENDLHQRAEKVLQNADAIGCRKYLTASSLVAGNAKLNLAFVANLFNTWPGLEPLEENERPVIEEFDAEGEREARVFTLWLNSLDVEPGVNDLFEDVKDGLVLLQAFDKMIPGSVTWRRVSKTPVPLSRFKAVENTNYAIDLAKQNNMHIVGIQGADIVDGARTLTLGLVWQMMRRNILSTMASLSKNGRDITDSDIVKWANEQVKQGGKQSTMRSFKDPSLKNAKFFLDLLESLKPGYVDYSLVYDGRNDDECKANAKLAISIARKLGSLIFIVPEDIVEVRPRLVLTFCAALMALQTASK</sequence>
<keyword evidence="4" id="KW-0009">Actin-binding</keyword>
<dbReference type="STRING" id="741276.A0A2S5BHY3"/>
<evidence type="ECO:0000313" key="7">
    <source>
        <dbReference type="EMBL" id="POY76386.1"/>
    </source>
</evidence>
<dbReference type="Gene3D" id="1.10.418.10">
    <property type="entry name" value="Calponin-like domain"/>
    <property type="match status" value="4"/>
</dbReference>
<dbReference type="Pfam" id="PF00307">
    <property type="entry name" value="CH"/>
    <property type="match status" value="4"/>
</dbReference>
<evidence type="ECO:0000256" key="5">
    <source>
        <dbReference type="ARBA" id="ARBA00073963"/>
    </source>
</evidence>
<keyword evidence="3" id="KW-0106">Calcium</keyword>
<dbReference type="FunFam" id="1.10.418.10:FF:000016">
    <property type="entry name" value="Probable fimbrin"/>
    <property type="match status" value="1"/>
</dbReference>
<dbReference type="SUPFAM" id="SSF47576">
    <property type="entry name" value="Calponin-homology domain, CH-domain"/>
    <property type="match status" value="1"/>
</dbReference>
<dbReference type="GO" id="GO:0051639">
    <property type="term" value="P:actin filament network formation"/>
    <property type="evidence" value="ECO:0007669"/>
    <property type="project" value="TreeGrafter"/>
</dbReference>
<dbReference type="GO" id="GO:0005884">
    <property type="term" value="C:actin filament"/>
    <property type="evidence" value="ECO:0007669"/>
    <property type="project" value="TreeGrafter"/>
</dbReference>
<evidence type="ECO:0000256" key="3">
    <source>
        <dbReference type="ARBA" id="ARBA00022837"/>
    </source>
</evidence>
<feature type="domain" description="Calponin-homology (CH)" evidence="6">
    <location>
        <begin position="560"/>
        <end position="668"/>
    </location>
</feature>
<dbReference type="CDD" id="cd21303">
    <property type="entry name" value="CH_FIMB_rpt4"/>
    <property type="match status" value="1"/>
</dbReference>
<dbReference type="InterPro" id="IPR001715">
    <property type="entry name" value="CH_dom"/>
</dbReference>
<keyword evidence="8" id="KW-1185">Reference proteome</keyword>
<evidence type="ECO:0000256" key="1">
    <source>
        <dbReference type="ARBA" id="ARBA00022723"/>
    </source>
</evidence>
<organism evidence="7 8">
    <name type="scientific">Rhodotorula taiwanensis</name>
    <dbReference type="NCBI Taxonomy" id="741276"/>
    <lineage>
        <taxon>Eukaryota</taxon>
        <taxon>Fungi</taxon>
        <taxon>Dikarya</taxon>
        <taxon>Basidiomycota</taxon>
        <taxon>Pucciniomycotina</taxon>
        <taxon>Microbotryomycetes</taxon>
        <taxon>Sporidiobolales</taxon>
        <taxon>Sporidiobolaceae</taxon>
        <taxon>Rhodotorula</taxon>
    </lineage>
</organism>
<comment type="caution">
    <text evidence="7">The sequence shown here is derived from an EMBL/GenBank/DDBJ whole genome shotgun (WGS) entry which is preliminary data.</text>
</comment>
<dbReference type="FunFam" id="1.10.418.10:FF:000042">
    <property type="entry name" value="Fimbrin, putative"/>
    <property type="match status" value="1"/>
</dbReference>
<dbReference type="FunFam" id="1.10.418.10:FF:000027">
    <property type="entry name" value="Probable fimbrin"/>
    <property type="match status" value="1"/>
</dbReference>
<keyword evidence="2" id="KW-0677">Repeat</keyword>
<dbReference type="OrthoDB" id="431378at2759"/>
<name>A0A2S5BHY3_9BASI</name>
<dbReference type="SUPFAM" id="SSF47473">
    <property type="entry name" value="EF-hand"/>
    <property type="match status" value="1"/>
</dbReference>
<dbReference type="InterPro" id="IPR001589">
    <property type="entry name" value="Actinin_actin-bd_CS"/>
</dbReference>
<dbReference type="PROSITE" id="PS00019">
    <property type="entry name" value="ACTININ_1"/>
    <property type="match status" value="1"/>
</dbReference>
<dbReference type="PROSITE" id="PS50021">
    <property type="entry name" value="CH"/>
    <property type="match status" value="4"/>
</dbReference>
<dbReference type="GO" id="GO:0030479">
    <property type="term" value="C:actin cortical patch"/>
    <property type="evidence" value="ECO:0007669"/>
    <property type="project" value="UniProtKB-ARBA"/>
</dbReference>
<keyword evidence="1" id="KW-0479">Metal-binding</keyword>
<proteinExistence type="predicted"/>
<dbReference type="GO" id="GO:0051017">
    <property type="term" value="P:actin filament bundle assembly"/>
    <property type="evidence" value="ECO:0007669"/>
    <property type="project" value="InterPro"/>
</dbReference>
<dbReference type="FunFam" id="1.10.418.10:FF:000010">
    <property type="entry name" value="Plastin-3 isoform 1"/>
    <property type="match status" value="1"/>
</dbReference>
<evidence type="ECO:0000259" key="6">
    <source>
        <dbReference type="PROSITE" id="PS50021"/>
    </source>
</evidence>
<dbReference type="InterPro" id="IPR039959">
    <property type="entry name" value="Fimbrin/Plastin"/>
</dbReference>
<evidence type="ECO:0000256" key="4">
    <source>
        <dbReference type="ARBA" id="ARBA00023203"/>
    </source>
</evidence>
<accession>A0A2S5BHY3</accession>
<evidence type="ECO:0000313" key="8">
    <source>
        <dbReference type="Proteomes" id="UP000237144"/>
    </source>
</evidence>
<evidence type="ECO:0000256" key="2">
    <source>
        <dbReference type="ARBA" id="ARBA00022737"/>
    </source>
</evidence>
<dbReference type="InterPro" id="IPR011992">
    <property type="entry name" value="EF-hand-dom_pair"/>
</dbReference>
<dbReference type="CDD" id="cd21300">
    <property type="entry name" value="CH_FIMB_rpt3"/>
    <property type="match status" value="1"/>
</dbReference>
<gene>
    <name evidence="7" type="ORF">BMF94_0583</name>
</gene>
<protein>
    <recommendedName>
        <fullName evidence="5">Fimbrin</fullName>
    </recommendedName>
</protein>
<dbReference type="CDD" id="cd21294">
    <property type="entry name" value="CH_FIMB_rpt1"/>
    <property type="match status" value="1"/>
</dbReference>
<feature type="domain" description="Calponin-homology (CH)" evidence="6">
    <location>
        <begin position="440"/>
        <end position="547"/>
    </location>
</feature>
<reference evidence="7 8" key="1">
    <citation type="journal article" date="2018" name="Front. Microbiol.">
        <title>Prospects for Fungal Bioremediation of Acidic Radioactive Waste Sites: Characterization and Genome Sequence of Rhodotorula taiwanensis MD1149.</title>
        <authorList>
            <person name="Tkavc R."/>
            <person name="Matrosova V.Y."/>
            <person name="Grichenko O.E."/>
            <person name="Gostincar C."/>
            <person name="Volpe R.P."/>
            <person name="Klimenkova P."/>
            <person name="Gaidamakova E.K."/>
            <person name="Zhou C.E."/>
            <person name="Stewart B.J."/>
            <person name="Lyman M.G."/>
            <person name="Malfatti S.A."/>
            <person name="Rubinfeld B."/>
            <person name="Courtot M."/>
            <person name="Singh J."/>
            <person name="Dalgard C.L."/>
            <person name="Hamilton T."/>
            <person name="Frey K.G."/>
            <person name="Gunde-Cimerman N."/>
            <person name="Dugan L."/>
            <person name="Daly M.J."/>
        </authorList>
    </citation>
    <scope>NUCLEOTIDE SEQUENCE [LARGE SCALE GENOMIC DNA]</scope>
    <source>
        <strain evidence="7 8">MD1149</strain>
    </source>
</reference>
<dbReference type="PANTHER" id="PTHR19961">
    <property type="entry name" value="FIMBRIN/PLASTIN"/>
    <property type="match status" value="1"/>
</dbReference>